<dbReference type="GO" id="GO:0031267">
    <property type="term" value="F:small GTPase binding"/>
    <property type="evidence" value="ECO:0007669"/>
    <property type="project" value="InterPro"/>
</dbReference>
<sequence length="1089" mass="119868">MEEQFIAAFRGTLEPNVETIKAAEKHLREVLHPHPSAGMALIKIVFADGPLSIRQAAAVNLSKWIKERWSPFFAEFEGFQQTVGDKVETVALSVDQKPPIREALLSGLALQETKLRGPILKALISIASCDWPDEFPDLLPKVQSLLQAQGQAKESSYAVESALAFLDEWFYSSMDETSLMSITRELFPDLERILSSQGAYSAQIRCHCVSILNQTLETLWMVKEQYPDAAKTVAQDMLPKWLSHLENILKPDPAQIIAAFSQGSNGTFPQRAGEELALQAQAWQTLITATHFGSHFKPRLIALQSQALSSLTTLQRPFQEYHISAPDEIEGTRDLTFFATPSNLAAKIIDFFGVILQKSKDTSNMDVLNTFIPLLCSYSRITTGEEEEWLANVSEFVAAGEDDELGALNNSTRGRCADILGDLMMSKPSEVSASLQNTVRLSHNTGQDLRNAGQASWWKEEEACLALIGGVAEYIVEQIEDAKDNGQKPTFDVEGVFGSSVMPYIAKGTPHFLYGRSFVFASQFAGILPTHLATSFLEAAVNVMEDTSAEDEDADAITKLSAVRCVKNFHRHLDDEVVQPYTARILARLAPLLLNASEDVLVLIIETLQAVAVQRQAHSGANIPSHLYGEMSQAAIKAWAKEAMDRVLQSAIEDLLEAFAGQPSDQSALSTIQASIPIISELLRNEVQLASTSAKNRSGIMAEGALDFAVALVRGAKKDVLAQSDIVNTFFPTLFATVEQIEDREVYGSAATVLSTLITKIPEQSLSWQMNGIPAVQPILTLVSKMISPDDNSESGGLAVGDLLSTLLRKQPQSVSDQLPSLCQALITRLATSSSTSLVQSLVIPLAFLMKDHLEIVLGLLLPYNIADVDGTQKPSLEILARKWVDFAANVQGFWHSRVSTIGLCGLFKARTTLPGVAEQLDHINVDGDLLPDDVNIIKTRSRSKMMPDKFTQVPIPAKIIKVLIGEFRQATDGPPKSSAEEERDAVSDDENEDWDDDEWDTGTVKEGSTQKRQNFLSDMLGEDLNDDLDALLREHDKEQYGDDPIWSMNFRTYLIEFFREIGSNNDLISALAPYLNADELNILRTIIG</sequence>
<dbReference type="GO" id="GO:0005635">
    <property type="term" value="C:nuclear envelope"/>
    <property type="evidence" value="ECO:0007669"/>
    <property type="project" value="TreeGrafter"/>
</dbReference>
<dbReference type="AlphaFoldDB" id="A0A316V4Y8"/>
<organism evidence="7 8">
    <name type="scientific">Meira miltonrushii</name>
    <dbReference type="NCBI Taxonomy" id="1280837"/>
    <lineage>
        <taxon>Eukaryota</taxon>
        <taxon>Fungi</taxon>
        <taxon>Dikarya</taxon>
        <taxon>Basidiomycota</taxon>
        <taxon>Ustilaginomycotina</taxon>
        <taxon>Exobasidiomycetes</taxon>
        <taxon>Exobasidiales</taxon>
        <taxon>Brachybasidiaceae</taxon>
        <taxon>Meira</taxon>
    </lineage>
</organism>
<feature type="region of interest" description="Disordered" evidence="5">
    <location>
        <begin position="971"/>
        <end position="1009"/>
    </location>
</feature>
<dbReference type="STRING" id="1280837.A0A316V4Y8"/>
<name>A0A316V4Y8_9BASI</name>
<keyword evidence="3" id="KW-0653">Protein transport</keyword>
<dbReference type="Gene3D" id="1.25.10.10">
    <property type="entry name" value="Leucine-rich Repeat Variant"/>
    <property type="match status" value="1"/>
</dbReference>
<evidence type="ECO:0000313" key="7">
    <source>
        <dbReference type="EMBL" id="PWN32088.1"/>
    </source>
</evidence>
<dbReference type="InterPro" id="IPR016024">
    <property type="entry name" value="ARM-type_fold"/>
</dbReference>
<dbReference type="InParanoid" id="A0A316V4Y8"/>
<dbReference type="InterPro" id="IPR056840">
    <property type="entry name" value="HEAT_IPO9_central"/>
</dbReference>
<feature type="compositionally biased region" description="Acidic residues" evidence="5">
    <location>
        <begin position="988"/>
        <end position="1001"/>
    </location>
</feature>
<dbReference type="RefSeq" id="XP_025352390.1">
    <property type="nucleotide sequence ID" value="XM_025500566.1"/>
</dbReference>
<dbReference type="GeneID" id="37022347"/>
<dbReference type="GO" id="GO:0006606">
    <property type="term" value="P:protein import into nucleus"/>
    <property type="evidence" value="ECO:0007669"/>
    <property type="project" value="TreeGrafter"/>
</dbReference>
<feature type="domain" description="Importin N-terminal" evidence="6">
    <location>
        <begin position="23"/>
        <end position="110"/>
    </location>
</feature>
<evidence type="ECO:0000313" key="8">
    <source>
        <dbReference type="Proteomes" id="UP000245771"/>
    </source>
</evidence>
<evidence type="ECO:0000256" key="5">
    <source>
        <dbReference type="SAM" id="MobiDB-lite"/>
    </source>
</evidence>
<protein>
    <submittedName>
        <fullName evidence="7">ARM repeat-containing protein</fullName>
    </submittedName>
</protein>
<evidence type="ECO:0000256" key="4">
    <source>
        <dbReference type="ARBA" id="ARBA00023242"/>
    </source>
</evidence>
<dbReference type="PANTHER" id="PTHR10997">
    <property type="entry name" value="IMPORTIN-7, 8, 11"/>
    <property type="match status" value="1"/>
</dbReference>
<evidence type="ECO:0000256" key="2">
    <source>
        <dbReference type="ARBA" id="ARBA00022448"/>
    </source>
</evidence>
<proteinExistence type="predicted"/>
<reference evidence="7 8" key="1">
    <citation type="journal article" date="2018" name="Mol. Biol. Evol.">
        <title>Broad Genomic Sampling Reveals a Smut Pathogenic Ancestry of the Fungal Clade Ustilaginomycotina.</title>
        <authorList>
            <person name="Kijpornyongpan T."/>
            <person name="Mondo S.J."/>
            <person name="Barry K."/>
            <person name="Sandor L."/>
            <person name="Lee J."/>
            <person name="Lipzen A."/>
            <person name="Pangilinan J."/>
            <person name="LaButti K."/>
            <person name="Hainaut M."/>
            <person name="Henrissat B."/>
            <person name="Grigoriev I.V."/>
            <person name="Spatafora J.W."/>
            <person name="Aime M.C."/>
        </authorList>
    </citation>
    <scope>NUCLEOTIDE SEQUENCE [LARGE SCALE GENOMIC DNA]</scope>
    <source>
        <strain evidence="7 8">MCA 3882</strain>
    </source>
</reference>
<comment type="subcellular location">
    <subcellularLocation>
        <location evidence="1">Nucleus</location>
    </subcellularLocation>
</comment>
<accession>A0A316V4Y8</accession>
<dbReference type="GO" id="GO:0005829">
    <property type="term" value="C:cytosol"/>
    <property type="evidence" value="ECO:0007669"/>
    <property type="project" value="TreeGrafter"/>
</dbReference>
<gene>
    <name evidence="7" type="ORF">FA14DRAFT_174935</name>
</gene>
<dbReference type="PROSITE" id="PS50166">
    <property type="entry name" value="IMPORTIN_B_NT"/>
    <property type="match status" value="1"/>
</dbReference>
<keyword evidence="2" id="KW-0813">Transport</keyword>
<evidence type="ECO:0000259" key="6">
    <source>
        <dbReference type="PROSITE" id="PS50166"/>
    </source>
</evidence>
<dbReference type="Proteomes" id="UP000245771">
    <property type="component" value="Unassembled WGS sequence"/>
</dbReference>
<dbReference type="SUPFAM" id="SSF48371">
    <property type="entry name" value="ARM repeat"/>
    <property type="match status" value="1"/>
</dbReference>
<dbReference type="PANTHER" id="PTHR10997:SF9">
    <property type="entry name" value="IMPORTIN-9"/>
    <property type="match status" value="1"/>
</dbReference>
<dbReference type="InterPro" id="IPR011989">
    <property type="entry name" value="ARM-like"/>
</dbReference>
<keyword evidence="8" id="KW-1185">Reference proteome</keyword>
<dbReference type="OrthoDB" id="431626at2759"/>
<evidence type="ECO:0000256" key="1">
    <source>
        <dbReference type="ARBA" id="ARBA00004123"/>
    </source>
</evidence>
<dbReference type="EMBL" id="KZ819606">
    <property type="protein sequence ID" value="PWN32088.1"/>
    <property type="molecule type" value="Genomic_DNA"/>
</dbReference>
<keyword evidence="4" id="KW-0539">Nucleus</keyword>
<evidence type="ECO:0000256" key="3">
    <source>
        <dbReference type="ARBA" id="ARBA00022927"/>
    </source>
</evidence>
<dbReference type="Pfam" id="PF25018">
    <property type="entry name" value="HEAT_IPO9_c"/>
    <property type="match status" value="1"/>
</dbReference>
<dbReference type="InterPro" id="IPR001494">
    <property type="entry name" value="Importin-beta_N"/>
</dbReference>
<dbReference type="FunCoup" id="A0A316V4Y8">
    <property type="interactions" value="575"/>
</dbReference>
<dbReference type="SMART" id="SM00913">
    <property type="entry name" value="IBN_N"/>
    <property type="match status" value="1"/>
</dbReference>